<evidence type="ECO:0000256" key="1">
    <source>
        <dbReference type="SAM" id="Coils"/>
    </source>
</evidence>
<organism evidence="3 4">
    <name type="scientific">Merluccius polli</name>
    <name type="common">Benguela hake</name>
    <name type="synonym">Merluccius cadenati</name>
    <dbReference type="NCBI Taxonomy" id="89951"/>
    <lineage>
        <taxon>Eukaryota</taxon>
        <taxon>Metazoa</taxon>
        <taxon>Chordata</taxon>
        <taxon>Craniata</taxon>
        <taxon>Vertebrata</taxon>
        <taxon>Euteleostomi</taxon>
        <taxon>Actinopterygii</taxon>
        <taxon>Neopterygii</taxon>
        <taxon>Teleostei</taxon>
        <taxon>Neoteleostei</taxon>
        <taxon>Acanthomorphata</taxon>
        <taxon>Zeiogadaria</taxon>
        <taxon>Gadariae</taxon>
        <taxon>Gadiformes</taxon>
        <taxon>Gadoidei</taxon>
        <taxon>Merlucciidae</taxon>
        <taxon>Merluccius</taxon>
    </lineage>
</organism>
<reference evidence="3" key="1">
    <citation type="journal article" date="2023" name="Front. Mar. Sci.">
        <title>A new Merluccius polli reference genome to investigate the effects of global change in West African waters.</title>
        <authorList>
            <person name="Mateo J.L."/>
            <person name="Blanco-Fernandez C."/>
            <person name="Garcia-Vazquez E."/>
            <person name="Machado-Schiaffino G."/>
        </authorList>
    </citation>
    <scope>NUCLEOTIDE SEQUENCE</scope>
    <source>
        <strain evidence="3">C29</strain>
        <tissue evidence="3">Fin</tissue>
    </source>
</reference>
<evidence type="ECO:0000256" key="2">
    <source>
        <dbReference type="SAM" id="MobiDB-lite"/>
    </source>
</evidence>
<gene>
    <name evidence="3" type="ORF">N1851_022832</name>
</gene>
<dbReference type="InterPro" id="IPR005312">
    <property type="entry name" value="DUF1759"/>
</dbReference>
<keyword evidence="1" id="KW-0175">Coiled coil</keyword>
<protein>
    <submittedName>
        <fullName evidence="3">Uncharacterized protein</fullName>
    </submittedName>
</protein>
<evidence type="ECO:0000313" key="3">
    <source>
        <dbReference type="EMBL" id="KAK0140224.1"/>
    </source>
</evidence>
<dbReference type="PANTHER" id="PTHR47331">
    <property type="entry name" value="PHD-TYPE DOMAIN-CONTAINING PROTEIN"/>
    <property type="match status" value="1"/>
</dbReference>
<dbReference type="Pfam" id="PF03564">
    <property type="entry name" value="DUF1759"/>
    <property type="match status" value="1"/>
</dbReference>
<proteinExistence type="predicted"/>
<dbReference type="PANTHER" id="PTHR47331:SF5">
    <property type="entry name" value="RIBONUCLEASE H"/>
    <property type="match status" value="1"/>
</dbReference>
<evidence type="ECO:0000313" key="4">
    <source>
        <dbReference type="Proteomes" id="UP001174136"/>
    </source>
</evidence>
<feature type="compositionally biased region" description="Polar residues" evidence="2">
    <location>
        <begin position="13"/>
        <end position="26"/>
    </location>
</feature>
<dbReference type="AlphaFoldDB" id="A0AA47MHM7"/>
<feature type="coiled-coil region" evidence="1">
    <location>
        <begin position="55"/>
        <end position="111"/>
    </location>
</feature>
<keyword evidence="4" id="KW-1185">Reference proteome</keyword>
<accession>A0AA47MHM7</accession>
<dbReference type="EMBL" id="JAOPHQ010004265">
    <property type="protein sequence ID" value="KAK0140224.1"/>
    <property type="molecule type" value="Genomic_DNA"/>
</dbReference>
<feature type="region of interest" description="Disordered" evidence="2">
    <location>
        <begin position="1"/>
        <end position="49"/>
    </location>
</feature>
<sequence length="397" mass="44699">MQLSKKEYGSVFGRSNTETVASQSLKGSDDEDSNISRSSSNRADSEADLAAKVEQAKATQVLQEHQAELDKMEIEWKLEETKMLAQVKQKEAEIKLKLEEGKSKLKQLQAESEVKVAKARVRAYNSFDMPGNCVDEARKVALDTPDTEYQFILNPQATTVEPRCLAPQRSTQEEASISQASLAQAITSSFTLSRLPVPEPTTFAGDPLKFIDWKVSFKALIDQKPLPVSEKMFYLKSYLAGDARKAVDGFFYRNSEDAYQGAWAVLDDRCGSPFTVQRAFREKLMKWPKITANDPKSLREFADFLQGCAEAMPHIKGLSILNDCEENHKLLKKLPEWMVRRWSRIAVEELDQCGKAKPARTVEDDTSVTPVVGVIPPVCIRKTQNLLPQEILLMRFI</sequence>
<dbReference type="Proteomes" id="UP001174136">
    <property type="component" value="Unassembled WGS sequence"/>
</dbReference>
<comment type="caution">
    <text evidence="3">The sequence shown here is derived from an EMBL/GenBank/DDBJ whole genome shotgun (WGS) entry which is preliminary data.</text>
</comment>
<name>A0AA47MHM7_MERPO</name>